<protein>
    <recommendedName>
        <fullName evidence="4 5">Large ribosomal subunit protein uL2</fullName>
    </recommendedName>
</protein>
<dbReference type="InterPro" id="IPR022669">
    <property type="entry name" value="Ribosomal_uL2_C"/>
</dbReference>
<evidence type="ECO:0000256" key="4">
    <source>
        <dbReference type="ARBA" id="ARBA00035242"/>
    </source>
</evidence>
<evidence type="ECO:0000256" key="3">
    <source>
        <dbReference type="ARBA" id="ARBA00023274"/>
    </source>
</evidence>
<dbReference type="Gene3D" id="4.10.950.10">
    <property type="entry name" value="Ribosomal protein L2, domain 3"/>
    <property type="match status" value="1"/>
</dbReference>
<dbReference type="Proteomes" id="UP000229526">
    <property type="component" value="Unassembled WGS sequence"/>
</dbReference>
<dbReference type="NCBIfam" id="TIGR01171">
    <property type="entry name" value="rplB_bact"/>
    <property type="match status" value="1"/>
</dbReference>
<comment type="function">
    <text evidence="5">One of the primary rRNA binding proteins. Required for association of the 30S and 50S subunits to form the 70S ribosome, for tRNA binding and peptide bond formation. It has been suggested to have peptidyltransferase activity; this is somewhat controversial. Makes several contacts with the 16S rRNA in the 70S ribosome.</text>
</comment>
<dbReference type="InterPro" id="IPR014722">
    <property type="entry name" value="Rib_uL2_dom2"/>
</dbReference>
<dbReference type="PROSITE" id="PS00467">
    <property type="entry name" value="RIBOSOMAL_L2"/>
    <property type="match status" value="1"/>
</dbReference>
<evidence type="ECO:0000313" key="10">
    <source>
        <dbReference type="Proteomes" id="UP000229526"/>
    </source>
</evidence>
<keyword evidence="5" id="KW-0694">RNA-binding</keyword>
<feature type="domain" description="Large ribosomal subunit protein uL2 RNA-binding" evidence="8">
    <location>
        <begin position="44"/>
        <end position="120"/>
    </location>
</feature>
<evidence type="ECO:0000256" key="1">
    <source>
        <dbReference type="ARBA" id="ARBA00005636"/>
    </source>
</evidence>
<evidence type="ECO:0000256" key="5">
    <source>
        <dbReference type="HAMAP-Rule" id="MF_01320"/>
    </source>
</evidence>
<dbReference type="SMART" id="SM01383">
    <property type="entry name" value="Ribosomal_L2"/>
    <property type="match status" value="1"/>
</dbReference>
<dbReference type="SUPFAM" id="SSF50104">
    <property type="entry name" value="Translation proteins SH3-like domain"/>
    <property type="match status" value="1"/>
</dbReference>
<dbReference type="InterPro" id="IPR002171">
    <property type="entry name" value="Ribosomal_uL2"/>
</dbReference>
<evidence type="ECO:0000256" key="6">
    <source>
        <dbReference type="SAM" id="MobiDB-lite"/>
    </source>
</evidence>
<dbReference type="FunFam" id="2.30.30.30:FF:000001">
    <property type="entry name" value="50S ribosomal protein L2"/>
    <property type="match status" value="1"/>
</dbReference>
<evidence type="ECO:0000256" key="2">
    <source>
        <dbReference type="ARBA" id="ARBA00022980"/>
    </source>
</evidence>
<dbReference type="GO" id="GO:0015934">
    <property type="term" value="C:large ribosomal subunit"/>
    <property type="evidence" value="ECO:0007669"/>
    <property type="project" value="InterPro"/>
</dbReference>
<sequence>MKKYNPTSPGKRQQVSVEYRQVLSRGTKNKPKKSLLKTIHAAAGRNHHGRITTRHQGGGHKKRYRMVDFKQLKHAIPATVKTIEYDPYRTAFIALVVFADGEQRYIIAPQDVAVGDTVIAAEKTEIKPGNRMKLENIPIGQFVHNVELRPNGGGKLARAAGSALEVLGSSEGVTDLKMPSKEVRRVPSACFASIGKVSNPEYNLTNIGKAGRSRWLGIRPTVRGSAMNPVDHKYGGGEGVQPRGTKRPKDIFGNITGGVRTRNKKKWSKKFIVKRRPTKR</sequence>
<dbReference type="Pfam" id="PF03947">
    <property type="entry name" value="Ribosomal_L2_C"/>
    <property type="match status" value="1"/>
</dbReference>
<evidence type="ECO:0000259" key="8">
    <source>
        <dbReference type="SMART" id="SM01383"/>
    </source>
</evidence>
<dbReference type="FunFam" id="2.40.50.140:FF:000003">
    <property type="entry name" value="50S ribosomal protein L2"/>
    <property type="match status" value="1"/>
</dbReference>
<dbReference type="PANTHER" id="PTHR13691">
    <property type="entry name" value="RIBOSOMAL PROTEIN L2"/>
    <property type="match status" value="1"/>
</dbReference>
<dbReference type="EMBL" id="PFBD01000020">
    <property type="protein sequence ID" value="PIR87060.1"/>
    <property type="molecule type" value="Genomic_DNA"/>
</dbReference>
<organism evidence="9 10">
    <name type="scientific">Candidatus Harrisonbacteria bacterium CG10_big_fil_rev_8_21_14_0_10_49_15</name>
    <dbReference type="NCBI Taxonomy" id="1974587"/>
    <lineage>
        <taxon>Bacteria</taxon>
        <taxon>Candidatus Harrisoniibacteriota</taxon>
    </lineage>
</organism>
<dbReference type="Pfam" id="PF00181">
    <property type="entry name" value="Ribosomal_L2_N"/>
    <property type="match status" value="1"/>
</dbReference>
<dbReference type="InterPro" id="IPR012340">
    <property type="entry name" value="NA-bd_OB-fold"/>
</dbReference>
<gene>
    <name evidence="5 9" type="primary">rplB</name>
    <name evidence="9" type="ORF">COU11_02420</name>
</gene>
<keyword evidence="5" id="KW-0699">rRNA-binding</keyword>
<dbReference type="FunFam" id="4.10.950.10:FF:000001">
    <property type="entry name" value="50S ribosomal protein L2"/>
    <property type="match status" value="1"/>
</dbReference>
<dbReference type="PIRSF" id="PIRSF002158">
    <property type="entry name" value="Ribosomal_L2"/>
    <property type="match status" value="1"/>
</dbReference>
<dbReference type="AlphaFoldDB" id="A0A2H0UKZ8"/>
<dbReference type="SMART" id="SM01382">
    <property type="entry name" value="Ribosomal_L2_C"/>
    <property type="match status" value="1"/>
</dbReference>
<dbReference type="HAMAP" id="MF_01320_B">
    <property type="entry name" value="Ribosomal_uL2_B"/>
    <property type="match status" value="1"/>
</dbReference>
<dbReference type="InterPro" id="IPR005880">
    <property type="entry name" value="Ribosomal_uL2_bac/org-type"/>
</dbReference>
<evidence type="ECO:0000259" key="7">
    <source>
        <dbReference type="SMART" id="SM01382"/>
    </source>
</evidence>
<comment type="caution">
    <text evidence="9">The sequence shown here is derived from an EMBL/GenBank/DDBJ whole genome shotgun (WGS) entry which is preliminary data.</text>
</comment>
<dbReference type="Gene3D" id="2.30.30.30">
    <property type="match status" value="1"/>
</dbReference>
<dbReference type="Gene3D" id="2.40.50.140">
    <property type="entry name" value="Nucleic acid-binding proteins"/>
    <property type="match status" value="1"/>
</dbReference>
<dbReference type="GO" id="GO:0016740">
    <property type="term" value="F:transferase activity"/>
    <property type="evidence" value="ECO:0007669"/>
    <property type="project" value="InterPro"/>
</dbReference>
<evidence type="ECO:0000313" key="9">
    <source>
        <dbReference type="EMBL" id="PIR87060.1"/>
    </source>
</evidence>
<comment type="similarity">
    <text evidence="1 5">Belongs to the universal ribosomal protein uL2 family.</text>
</comment>
<dbReference type="GO" id="GO:0002181">
    <property type="term" value="P:cytoplasmic translation"/>
    <property type="evidence" value="ECO:0007669"/>
    <property type="project" value="TreeGrafter"/>
</dbReference>
<dbReference type="InterPro" id="IPR014726">
    <property type="entry name" value="Ribosomal_uL2_dom3"/>
</dbReference>
<dbReference type="GO" id="GO:0019843">
    <property type="term" value="F:rRNA binding"/>
    <property type="evidence" value="ECO:0007669"/>
    <property type="project" value="UniProtKB-UniRule"/>
</dbReference>
<name>A0A2H0UKZ8_9BACT</name>
<accession>A0A2H0UKZ8</accession>
<dbReference type="SUPFAM" id="SSF50249">
    <property type="entry name" value="Nucleic acid-binding proteins"/>
    <property type="match status" value="1"/>
</dbReference>
<dbReference type="InterPro" id="IPR022666">
    <property type="entry name" value="Ribosomal_uL2_RNA-bd_dom"/>
</dbReference>
<dbReference type="PANTHER" id="PTHR13691:SF5">
    <property type="entry name" value="LARGE RIBOSOMAL SUBUNIT PROTEIN UL2M"/>
    <property type="match status" value="1"/>
</dbReference>
<feature type="region of interest" description="Disordered" evidence="6">
    <location>
        <begin position="227"/>
        <end position="257"/>
    </location>
</feature>
<keyword evidence="2 5" id="KW-0689">Ribosomal protein</keyword>
<comment type="subunit">
    <text evidence="5">Part of the 50S ribosomal subunit. Forms a bridge to the 30S subunit in the 70S ribosome.</text>
</comment>
<dbReference type="GO" id="GO:0003735">
    <property type="term" value="F:structural constituent of ribosome"/>
    <property type="evidence" value="ECO:0007669"/>
    <property type="project" value="InterPro"/>
</dbReference>
<dbReference type="InterPro" id="IPR008991">
    <property type="entry name" value="Translation_prot_SH3-like_sf"/>
</dbReference>
<reference evidence="10" key="1">
    <citation type="submission" date="2017-09" db="EMBL/GenBank/DDBJ databases">
        <title>Depth-based differentiation of microbial function through sediment-hosted aquifers and enrichment of novel symbionts in the deep terrestrial subsurface.</title>
        <authorList>
            <person name="Probst A.J."/>
            <person name="Ladd B."/>
            <person name="Jarett J.K."/>
            <person name="Geller-Mcgrath D.E."/>
            <person name="Sieber C.M.K."/>
            <person name="Emerson J.B."/>
            <person name="Anantharaman K."/>
            <person name="Thomas B.C."/>
            <person name="Malmstrom R."/>
            <person name="Stieglmeier M."/>
            <person name="Klingl A."/>
            <person name="Woyke T."/>
            <person name="Ryan C.M."/>
            <person name="Banfield J.F."/>
        </authorList>
    </citation>
    <scope>NUCLEOTIDE SEQUENCE [LARGE SCALE GENOMIC DNA]</scope>
</reference>
<proteinExistence type="inferred from homology"/>
<feature type="domain" description="Large ribosomal subunit protein uL2 C-terminal" evidence="7">
    <location>
        <begin position="126"/>
        <end position="252"/>
    </location>
</feature>
<keyword evidence="3 5" id="KW-0687">Ribonucleoprotein</keyword>
<dbReference type="InterPro" id="IPR022671">
    <property type="entry name" value="Ribosomal_uL2_CS"/>
</dbReference>